<evidence type="ECO:0000313" key="2">
    <source>
        <dbReference type="EMBL" id="JAA65353.1"/>
    </source>
</evidence>
<reference evidence="2" key="1">
    <citation type="submission" date="2012-12" db="EMBL/GenBank/DDBJ databases">
        <title>Identification and characterization of a phenylalanine ammonia-lyase gene family in Isatis indigotica Fort.</title>
        <authorList>
            <person name="Liu Q."/>
            <person name="Chen J."/>
            <person name="Zhou X."/>
            <person name="Di P."/>
            <person name="Xiao Y."/>
            <person name="Xuan H."/>
            <person name="Zhang L."/>
            <person name="Chen W."/>
        </authorList>
    </citation>
    <scope>NUCLEOTIDE SEQUENCE</scope>
    <source>
        <tissue evidence="2">Salivary gland</tissue>
    </source>
</reference>
<keyword evidence="1" id="KW-0812">Transmembrane</keyword>
<feature type="transmembrane region" description="Helical" evidence="1">
    <location>
        <begin position="39"/>
        <end position="58"/>
    </location>
</feature>
<keyword evidence="1" id="KW-0472">Membrane</keyword>
<proteinExistence type="evidence at transcript level"/>
<sequence>MTKGAPQSLIDDVRMKYQVWPVHFLVLGAQTWLSHQRPLILLFYSSSFESVAMFFLAFSDLNSCFSFKSLLGL</sequence>
<dbReference type="AlphaFoldDB" id="A0A0K8R3B6"/>
<accession>A0A0K8R3B6</accession>
<evidence type="ECO:0000256" key="1">
    <source>
        <dbReference type="SAM" id="Phobius"/>
    </source>
</evidence>
<dbReference type="EMBL" id="GADI01008455">
    <property type="protein sequence ID" value="JAA65353.1"/>
    <property type="molecule type" value="mRNA"/>
</dbReference>
<protein>
    <submittedName>
        <fullName evidence="2">Putative e3 ubiquitin protein ligase nrdp1</fullName>
    </submittedName>
</protein>
<organism evidence="2">
    <name type="scientific">Ixodes ricinus</name>
    <name type="common">Common tick</name>
    <name type="synonym">Acarus ricinus</name>
    <dbReference type="NCBI Taxonomy" id="34613"/>
    <lineage>
        <taxon>Eukaryota</taxon>
        <taxon>Metazoa</taxon>
        <taxon>Ecdysozoa</taxon>
        <taxon>Arthropoda</taxon>
        <taxon>Chelicerata</taxon>
        <taxon>Arachnida</taxon>
        <taxon>Acari</taxon>
        <taxon>Parasitiformes</taxon>
        <taxon>Ixodida</taxon>
        <taxon>Ixodoidea</taxon>
        <taxon>Ixodidae</taxon>
        <taxon>Ixodinae</taxon>
        <taxon>Ixodes</taxon>
    </lineage>
</organism>
<keyword evidence="1" id="KW-1133">Transmembrane helix</keyword>
<name>A0A0K8R3B6_IXORI</name>